<organism evidence="2 3">
    <name type="scientific">Nocardia rhamnosiphila</name>
    <dbReference type="NCBI Taxonomy" id="426716"/>
    <lineage>
        <taxon>Bacteria</taxon>
        <taxon>Bacillati</taxon>
        <taxon>Actinomycetota</taxon>
        <taxon>Actinomycetes</taxon>
        <taxon>Mycobacteriales</taxon>
        <taxon>Nocardiaceae</taxon>
        <taxon>Nocardia</taxon>
    </lineage>
</organism>
<dbReference type="Proteomes" id="UP001550628">
    <property type="component" value="Unassembled WGS sequence"/>
</dbReference>
<keyword evidence="1" id="KW-0472">Membrane</keyword>
<gene>
    <name evidence="2" type="ORF">ABZ510_05790</name>
</gene>
<keyword evidence="3" id="KW-1185">Reference proteome</keyword>
<protein>
    <recommendedName>
        <fullName evidence="4">DUF1707 domain-containing protein</fullName>
    </recommendedName>
</protein>
<evidence type="ECO:0000313" key="2">
    <source>
        <dbReference type="EMBL" id="MEU1951355.1"/>
    </source>
</evidence>
<feature type="transmembrane region" description="Helical" evidence="1">
    <location>
        <begin position="178"/>
        <end position="201"/>
    </location>
</feature>
<proteinExistence type="predicted"/>
<dbReference type="RefSeq" id="WP_356955365.1">
    <property type="nucleotide sequence ID" value="NZ_JBEYBD010000003.1"/>
</dbReference>
<evidence type="ECO:0000256" key="1">
    <source>
        <dbReference type="SAM" id="Phobius"/>
    </source>
</evidence>
<dbReference type="EMBL" id="JBEYBF010000002">
    <property type="protein sequence ID" value="MEU1951355.1"/>
    <property type="molecule type" value="Genomic_DNA"/>
</dbReference>
<comment type="caution">
    <text evidence="2">The sequence shown here is derived from an EMBL/GenBank/DDBJ whole genome shotgun (WGS) entry which is preliminary data.</text>
</comment>
<keyword evidence="1" id="KW-1133">Transmembrane helix</keyword>
<reference evidence="2 3" key="1">
    <citation type="submission" date="2024-06" db="EMBL/GenBank/DDBJ databases">
        <title>The Natural Products Discovery Center: Release of the First 8490 Sequenced Strains for Exploring Actinobacteria Biosynthetic Diversity.</title>
        <authorList>
            <person name="Kalkreuter E."/>
            <person name="Kautsar S.A."/>
            <person name="Yang D."/>
            <person name="Bader C.D."/>
            <person name="Teijaro C.N."/>
            <person name="Fluegel L."/>
            <person name="Davis C.M."/>
            <person name="Simpson J.R."/>
            <person name="Lauterbach L."/>
            <person name="Steele A.D."/>
            <person name="Gui C."/>
            <person name="Meng S."/>
            <person name="Li G."/>
            <person name="Viehrig K."/>
            <person name="Ye F."/>
            <person name="Su P."/>
            <person name="Kiefer A.F."/>
            <person name="Nichols A."/>
            <person name="Cepeda A.J."/>
            <person name="Yan W."/>
            <person name="Fan B."/>
            <person name="Jiang Y."/>
            <person name="Adhikari A."/>
            <person name="Zheng C.-J."/>
            <person name="Schuster L."/>
            <person name="Cowan T.M."/>
            <person name="Smanski M.J."/>
            <person name="Chevrette M.G."/>
            <person name="De Carvalho L.P.S."/>
            <person name="Shen B."/>
        </authorList>
    </citation>
    <scope>NUCLEOTIDE SEQUENCE [LARGE SCALE GENOMIC DNA]</scope>
    <source>
        <strain evidence="2 3">NPDC019708</strain>
    </source>
</reference>
<sequence length="234" mass="26277">MGRRESREERDVSPENREAVRNNIKEELGIPRTFEGVTPDEVAACLSRVENMMETVPRQDRQPFEITDSNGVTDVVGEGYMLRRLADIRKELQAGLRNTTARRELDQIRHVAESAIHDPVARQMVAAQIQRAQDVVAKSSVTEDARDAALETELQNVVRDLNERRSRMRWSLFQREPIAVLIGAVLLVGFSLVLVVAMFTDTQVPEIVMNMILLILGFFFGQSAASGRSGRGES</sequence>
<evidence type="ECO:0000313" key="3">
    <source>
        <dbReference type="Proteomes" id="UP001550628"/>
    </source>
</evidence>
<evidence type="ECO:0008006" key="4">
    <source>
        <dbReference type="Google" id="ProtNLM"/>
    </source>
</evidence>
<accession>A0ABV2WKE6</accession>
<keyword evidence="1" id="KW-0812">Transmembrane</keyword>
<feature type="transmembrane region" description="Helical" evidence="1">
    <location>
        <begin position="207"/>
        <end position="225"/>
    </location>
</feature>
<name>A0ABV2WKE6_9NOCA</name>